<keyword evidence="1" id="KW-0489">Methyltransferase</keyword>
<comment type="caution">
    <text evidence="5">The sequence shown here is derived from an EMBL/GenBank/DDBJ whole genome shotgun (WGS) entry which is preliminary data.</text>
</comment>
<protein>
    <recommendedName>
        <fullName evidence="3">Methyltransferase</fullName>
        <ecNumber evidence="3">2.1.1.-</ecNumber>
    </recommendedName>
</protein>
<dbReference type="EMBL" id="DXEV01000218">
    <property type="protein sequence ID" value="HIX57974.1"/>
    <property type="molecule type" value="Genomic_DNA"/>
</dbReference>
<dbReference type="PANTHER" id="PTHR13370">
    <property type="entry name" value="RNA METHYLASE-RELATED"/>
    <property type="match status" value="1"/>
</dbReference>
<evidence type="ECO:0000313" key="5">
    <source>
        <dbReference type="EMBL" id="HIX57974.1"/>
    </source>
</evidence>
<dbReference type="GO" id="GO:0032259">
    <property type="term" value="P:methylation"/>
    <property type="evidence" value="ECO:0007669"/>
    <property type="project" value="UniProtKB-KW"/>
</dbReference>
<gene>
    <name evidence="5" type="ORF">H9850_10970</name>
</gene>
<reference evidence="5" key="2">
    <citation type="submission" date="2021-04" db="EMBL/GenBank/DDBJ databases">
        <authorList>
            <person name="Gilroy R."/>
        </authorList>
    </citation>
    <scope>NUCLEOTIDE SEQUENCE</scope>
    <source>
        <strain evidence="5">USASDec5-558</strain>
    </source>
</reference>
<dbReference type="InterPro" id="IPR001091">
    <property type="entry name" value="RM_Methyltransferase"/>
</dbReference>
<proteinExistence type="inferred from homology"/>
<comment type="similarity">
    <text evidence="3">Belongs to the N(4)/N(6)-methyltransferase family.</text>
</comment>
<dbReference type="GO" id="GO:0008170">
    <property type="term" value="F:N-methyltransferase activity"/>
    <property type="evidence" value="ECO:0007669"/>
    <property type="project" value="InterPro"/>
</dbReference>
<dbReference type="Gene3D" id="3.40.50.150">
    <property type="entry name" value="Vaccinia Virus protein VP39"/>
    <property type="match status" value="1"/>
</dbReference>
<dbReference type="AlphaFoldDB" id="A0A9D1WF23"/>
<name>A0A9D1WF23_9GAMM</name>
<evidence type="ECO:0000256" key="2">
    <source>
        <dbReference type="ARBA" id="ARBA00022679"/>
    </source>
</evidence>
<evidence type="ECO:0000256" key="1">
    <source>
        <dbReference type="ARBA" id="ARBA00022603"/>
    </source>
</evidence>
<dbReference type="Proteomes" id="UP000886829">
    <property type="component" value="Unassembled WGS sequence"/>
</dbReference>
<reference evidence="5" key="1">
    <citation type="journal article" date="2021" name="PeerJ">
        <title>Extensive microbial diversity within the chicken gut microbiome revealed by metagenomics and culture.</title>
        <authorList>
            <person name="Gilroy R."/>
            <person name="Ravi A."/>
            <person name="Getino M."/>
            <person name="Pursley I."/>
            <person name="Horton D.L."/>
            <person name="Alikhan N.F."/>
            <person name="Baker D."/>
            <person name="Gharbi K."/>
            <person name="Hall N."/>
            <person name="Watson M."/>
            <person name="Adriaenssens E.M."/>
            <person name="Foster-Nyarko E."/>
            <person name="Jarju S."/>
            <person name="Secka A."/>
            <person name="Antonio M."/>
            <person name="Oren A."/>
            <person name="Chaudhuri R.R."/>
            <person name="La Ragione R."/>
            <person name="Hildebrand F."/>
            <person name="Pallen M.J."/>
        </authorList>
    </citation>
    <scope>NUCLEOTIDE SEQUENCE</scope>
    <source>
        <strain evidence="5">USASDec5-558</strain>
    </source>
</reference>
<dbReference type="PRINTS" id="PR00508">
    <property type="entry name" value="S21N4MTFRASE"/>
</dbReference>
<evidence type="ECO:0000259" key="4">
    <source>
        <dbReference type="Pfam" id="PF01555"/>
    </source>
</evidence>
<dbReference type="InterPro" id="IPR029063">
    <property type="entry name" value="SAM-dependent_MTases_sf"/>
</dbReference>
<dbReference type="EC" id="2.1.1.-" evidence="3"/>
<accession>A0A9D1WF23</accession>
<dbReference type="Pfam" id="PF01555">
    <property type="entry name" value="N6_N4_Mtase"/>
    <property type="match status" value="1"/>
</dbReference>
<dbReference type="PANTHER" id="PTHR13370:SF3">
    <property type="entry name" value="TRNA (GUANINE(10)-N2)-METHYLTRANSFERASE HOMOLOG"/>
    <property type="match status" value="1"/>
</dbReference>
<evidence type="ECO:0000313" key="6">
    <source>
        <dbReference type="Proteomes" id="UP000886829"/>
    </source>
</evidence>
<dbReference type="SUPFAM" id="SSF53335">
    <property type="entry name" value="S-adenosyl-L-methionine-dependent methyltransferases"/>
    <property type="match status" value="1"/>
</dbReference>
<evidence type="ECO:0000256" key="3">
    <source>
        <dbReference type="RuleBase" id="RU362026"/>
    </source>
</evidence>
<dbReference type="GO" id="GO:0003677">
    <property type="term" value="F:DNA binding"/>
    <property type="evidence" value="ECO:0007669"/>
    <property type="project" value="InterPro"/>
</dbReference>
<organism evidence="5 6">
    <name type="scientific">Candidatus Anaerobiospirillum pullistercoris</name>
    <dbReference type="NCBI Taxonomy" id="2838452"/>
    <lineage>
        <taxon>Bacteria</taxon>
        <taxon>Pseudomonadati</taxon>
        <taxon>Pseudomonadota</taxon>
        <taxon>Gammaproteobacteria</taxon>
        <taxon>Aeromonadales</taxon>
        <taxon>Succinivibrionaceae</taxon>
        <taxon>Anaerobiospirillum</taxon>
    </lineage>
</organism>
<sequence length="282" mass="32048">MIFAAKILMDEIFGPQNCRAFITHKKCSTKNSTRKSYGDIADYLLFYSKGSSYTWQRPMVPWEEEQAKREYPCIDPVSGRRYKKVPIHAPSVRNGETGKPWRGMMPPQGKHWQYSPATLDELDAKGEIYWSPNGNPRRKVFLDQSAGVPRQNIWLDFRDSTNQNLLTTGYPTEKNYDMLKMIVEASSAPNDIVLDCFAGSGTTLGAASELGRKWIGIDNSIESIKSIFKRLHGGMDVYGDYVRKPQADSSNPSIVGKTQKPHCPAFTFWSDHEHQQMLQQTL</sequence>
<dbReference type="InterPro" id="IPR002941">
    <property type="entry name" value="DNA_methylase_N4/N6"/>
</dbReference>
<keyword evidence="2" id="KW-0808">Transferase</keyword>
<dbReference type="GO" id="GO:0005737">
    <property type="term" value="C:cytoplasm"/>
    <property type="evidence" value="ECO:0007669"/>
    <property type="project" value="TreeGrafter"/>
</dbReference>
<feature type="domain" description="DNA methylase N-4/N-6" evidence="4">
    <location>
        <begin position="3"/>
        <end position="227"/>
    </location>
</feature>